<proteinExistence type="predicted"/>
<sequence>MDMQQRRARLEKAFFQRFSGGKIYPSYTDAAARCSRGLYENTDILEIVKTKARQFRTDLNNGTPVNINIGVLSLTDAICRMAGRHPGKRLRIIDFGGGDGGYYLYARKLIPENISLQWQVVETEKMVAAMREFETAELSFSASLQEAAEKSAGNTDIIFTSCTLQYTPDPCQMLEALLDMKSSLILFNRQSLSLENFDVISIQASLLSWHGYGPPSTAGYRERVIRYPHTSIRQQKFEEMIGRNYHTLYTFDEPSGTRKAGRYRTIGKSYCCLRK</sequence>
<dbReference type="SUPFAM" id="SSF53335">
    <property type="entry name" value="S-adenosyl-L-methionine-dependent methyltransferases"/>
    <property type="match status" value="1"/>
</dbReference>
<dbReference type="InterPro" id="IPR027612">
    <property type="entry name" value="Put_MTase_LIC12133"/>
</dbReference>
<keyword evidence="2" id="KW-1185">Reference proteome</keyword>
<dbReference type="Proteomes" id="UP001501207">
    <property type="component" value="Unassembled WGS sequence"/>
</dbReference>
<comment type="caution">
    <text evidence="1">The sequence shown here is derived from an EMBL/GenBank/DDBJ whole genome shotgun (WGS) entry which is preliminary data.</text>
</comment>
<dbReference type="EMBL" id="BAABFN010000021">
    <property type="protein sequence ID" value="GAA4318083.1"/>
    <property type="molecule type" value="Genomic_DNA"/>
</dbReference>
<evidence type="ECO:0008006" key="3">
    <source>
        <dbReference type="Google" id="ProtNLM"/>
    </source>
</evidence>
<dbReference type="RefSeq" id="WP_344980930.1">
    <property type="nucleotide sequence ID" value="NZ_BAABFN010000021.1"/>
</dbReference>
<organism evidence="1 2">
    <name type="scientific">Compostibacter hankyongensis</name>
    <dbReference type="NCBI Taxonomy" id="1007089"/>
    <lineage>
        <taxon>Bacteria</taxon>
        <taxon>Pseudomonadati</taxon>
        <taxon>Bacteroidota</taxon>
        <taxon>Chitinophagia</taxon>
        <taxon>Chitinophagales</taxon>
        <taxon>Chitinophagaceae</taxon>
        <taxon>Compostibacter</taxon>
    </lineage>
</organism>
<dbReference type="InterPro" id="IPR029063">
    <property type="entry name" value="SAM-dependent_MTases_sf"/>
</dbReference>
<protein>
    <recommendedName>
        <fullName evidence="3">Methyltransferase, TIGR04325 family</fullName>
    </recommendedName>
</protein>
<dbReference type="NCBIfam" id="TIGR04325">
    <property type="entry name" value="MTase_LIC12133"/>
    <property type="match status" value="1"/>
</dbReference>
<name>A0ABP8G5T2_9BACT</name>
<reference evidence="2" key="1">
    <citation type="journal article" date="2019" name="Int. J. Syst. Evol. Microbiol.">
        <title>The Global Catalogue of Microorganisms (GCM) 10K type strain sequencing project: providing services to taxonomists for standard genome sequencing and annotation.</title>
        <authorList>
            <consortium name="The Broad Institute Genomics Platform"/>
            <consortium name="The Broad Institute Genome Sequencing Center for Infectious Disease"/>
            <person name="Wu L."/>
            <person name="Ma J."/>
        </authorList>
    </citation>
    <scope>NUCLEOTIDE SEQUENCE [LARGE SCALE GENOMIC DNA]</scope>
    <source>
        <strain evidence="2">JCM 17664</strain>
    </source>
</reference>
<gene>
    <name evidence="1" type="ORF">GCM10023143_30560</name>
</gene>
<evidence type="ECO:0000313" key="2">
    <source>
        <dbReference type="Proteomes" id="UP001501207"/>
    </source>
</evidence>
<accession>A0ABP8G5T2</accession>
<evidence type="ECO:0000313" key="1">
    <source>
        <dbReference type="EMBL" id="GAA4318083.1"/>
    </source>
</evidence>